<dbReference type="Gene3D" id="3.40.50.150">
    <property type="entry name" value="Vaccinia Virus protein VP39"/>
    <property type="match status" value="1"/>
</dbReference>
<dbReference type="GO" id="GO:0008757">
    <property type="term" value="F:S-adenosylmethionine-dependent methyltransferase activity"/>
    <property type="evidence" value="ECO:0007669"/>
    <property type="project" value="InterPro"/>
</dbReference>
<evidence type="ECO:0000256" key="3">
    <source>
        <dbReference type="ARBA" id="ARBA00022679"/>
    </source>
</evidence>
<evidence type="ECO:0000259" key="4">
    <source>
        <dbReference type="Pfam" id="PF08241"/>
    </source>
</evidence>
<dbReference type="Proteomes" id="UP000183750">
    <property type="component" value="Unassembled WGS sequence"/>
</dbReference>
<name>A0A1H4MKS3_9MICO</name>
<dbReference type="PANTHER" id="PTHR44942:SF4">
    <property type="entry name" value="METHYLTRANSFERASE TYPE 11 DOMAIN-CONTAINING PROTEIN"/>
    <property type="match status" value="1"/>
</dbReference>
<dbReference type="CDD" id="cd02440">
    <property type="entry name" value="AdoMet_MTases"/>
    <property type="match status" value="1"/>
</dbReference>
<evidence type="ECO:0000256" key="1">
    <source>
        <dbReference type="ARBA" id="ARBA00008361"/>
    </source>
</evidence>
<keyword evidence="6" id="KW-1185">Reference proteome</keyword>
<dbReference type="GO" id="GO:0032259">
    <property type="term" value="P:methylation"/>
    <property type="evidence" value="ECO:0007669"/>
    <property type="project" value="UniProtKB-KW"/>
</dbReference>
<dbReference type="InterPro" id="IPR051052">
    <property type="entry name" value="Diverse_substrate_MTase"/>
</dbReference>
<dbReference type="RefSeq" id="WP_060925858.1">
    <property type="nucleotide sequence ID" value="NZ_FNSQ01000005.1"/>
</dbReference>
<feature type="domain" description="Methyltransferase type 11" evidence="4">
    <location>
        <begin position="41"/>
        <end position="129"/>
    </location>
</feature>
<dbReference type="Pfam" id="PF08241">
    <property type="entry name" value="Methyltransf_11"/>
    <property type="match status" value="1"/>
</dbReference>
<reference evidence="6" key="1">
    <citation type="submission" date="2016-10" db="EMBL/GenBank/DDBJ databases">
        <authorList>
            <person name="Varghese N."/>
            <person name="Submissions S."/>
        </authorList>
    </citation>
    <scope>NUCLEOTIDE SEQUENCE [LARGE SCALE GENOMIC DNA]</scope>
    <source>
        <strain evidence="6">DSM 16089</strain>
    </source>
</reference>
<protein>
    <submittedName>
        <fullName evidence="5">Ubiquinone/menaquinone biosynthesis C-methylase UbiE</fullName>
    </submittedName>
</protein>
<evidence type="ECO:0000256" key="2">
    <source>
        <dbReference type="ARBA" id="ARBA00022603"/>
    </source>
</evidence>
<organism evidence="5 6">
    <name type="scientific">Microbacterium hydrocarbonoxydans</name>
    <dbReference type="NCBI Taxonomy" id="273678"/>
    <lineage>
        <taxon>Bacteria</taxon>
        <taxon>Bacillati</taxon>
        <taxon>Actinomycetota</taxon>
        <taxon>Actinomycetes</taxon>
        <taxon>Micrococcales</taxon>
        <taxon>Microbacteriaceae</taxon>
        <taxon>Microbacterium</taxon>
    </lineage>
</organism>
<dbReference type="InterPro" id="IPR029063">
    <property type="entry name" value="SAM-dependent_MTases_sf"/>
</dbReference>
<comment type="similarity">
    <text evidence="1">Belongs to the methyltransferase superfamily.</text>
</comment>
<keyword evidence="3" id="KW-0808">Transferase</keyword>
<proteinExistence type="inferred from homology"/>
<keyword evidence="2 5" id="KW-0489">Methyltransferase</keyword>
<keyword evidence="5" id="KW-0830">Ubiquinone</keyword>
<dbReference type="SUPFAM" id="SSF53335">
    <property type="entry name" value="S-adenosyl-L-methionine-dependent methyltransferases"/>
    <property type="match status" value="1"/>
</dbReference>
<dbReference type="PANTHER" id="PTHR44942">
    <property type="entry name" value="METHYLTRANSF_11 DOMAIN-CONTAINING PROTEIN"/>
    <property type="match status" value="1"/>
</dbReference>
<evidence type="ECO:0000313" key="6">
    <source>
        <dbReference type="Proteomes" id="UP000183750"/>
    </source>
</evidence>
<dbReference type="EMBL" id="FNSQ01000005">
    <property type="protein sequence ID" value="SEB83599.1"/>
    <property type="molecule type" value="Genomic_DNA"/>
</dbReference>
<sequence length="245" mass="26655">MVDEVLAKSFEQIGADYDRYRPGFPPAAAELLAPGNVDAILDLGAGTGKFTELLTDRAAHVIAVEPSEAMLGILRTKLPRVETLLGTAESIPIADAAVDVVSVAQAFHWFDRAAACAEIARVLKPGGVLGLLWNHSDPTSRWDRAAHRIAHPAVGESDGTTTSAADELPGFDHVGATQLRWTERIRRVDYLKRWMTVSTFLVAGHDERNAMLAAIEAVLDSDPETQGREAFDLPIVTDVFVYRRT</sequence>
<dbReference type="AlphaFoldDB" id="A0A1H4MKS3"/>
<evidence type="ECO:0000313" key="5">
    <source>
        <dbReference type="EMBL" id="SEB83599.1"/>
    </source>
</evidence>
<gene>
    <name evidence="5" type="ORF">SAMN04489807_2179</name>
</gene>
<dbReference type="OrthoDB" id="9797252at2"/>
<accession>A0A1H4MKS3</accession>
<dbReference type="InterPro" id="IPR013216">
    <property type="entry name" value="Methyltransf_11"/>
</dbReference>